<dbReference type="InterPro" id="IPR036396">
    <property type="entry name" value="Cyt_P450_sf"/>
</dbReference>
<name>A0AAP0CN64_9ASTR</name>
<comment type="cofactor">
    <cofactor evidence="1 6">
        <name>heme</name>
        <dbReference type="ChEBI" id="CHEBI:30413"/>
    </cofactor>
</comment>
<feature type="transmembrane region" description="Helical" evidence="8">
    <location>
        <begin position="6"/>
        <end position="24"/>
    </location>
</feature>
<keyword evidence="6 7" id="KW-0349">Heme</keyword>
<dbReference type="GO" id="GO:0005506">
    <property type="term" value="F:iron ion binding"/>
    <property type="evidence" value="ECO:0007669"/>
    <property type="project" value="InterPro"/>
</dbReference>
<evidence type="ECO:0008006" key="11">
    <source>
        <dbReference type="Google" id="ProtNLM"/>
    </source>
</evidence>
<protein>
    <recommendedName>
        <fullName evidence="11">Cytochrome P450</fullName>
    </recommendedName>
</protein>
<comment type="similarity">
    <text evidence="2 7">Belongs to the cytochrome P450 family.</text>
</comment>
<keyword evidence="7" id="KW-0503">Monooxygenase</keyword>
<dbReference type="Pfam" id="PF00067">
    <property type="entry name" value="p450"/>
    <property type="match status" value="1"/>
</dbReference>
<keyword evidence="5 6" id="KW-0408">Iron</keyword>
<comment type="caution">
    <text evidence="9">The sequence shown here is derived from an EMBL/GenBank/DDBJ whole genome shotgun (WGS) entry which is preliminary data.</text>
</comment>
<evidence type="ECO:0000256" key="3">
    <source>
        <dbReference type="ARBA" id="ARBA00022723"/>
    </source>
</evidence>
<dbReference type="GO" id="GO:0006629">
    <property type="term" value="P:lipid metabolic process"/>
    <property type="evidence" value="ECO:0007669"/>
    <property type="project" value="UniProtKB-ARBA"/>
</dbReference>
<dbReference type="Proteomes" id="UP001408789">
    <property type="component" value="Unassembled WGS sequence"/>
</dbReference>
<dbReference type="PRINTS" id="PR00385">
    <property type="entry name" value="P450"/>
</dbReference>
<dbReference type="PANTHER" id="PTHR24296">
    <property type="entry name" value="CYTOCHROME P450"/>
    <property type="match status" value="1"/>
</dbReference>
<dbReference type="InterPro" id="IPR017972">
    <property type="entry name" value="Cyt_P450_CS"/>
</dbReference>
<dbReference type="PRINTS" id="PR00463">
    <property type="entry name" value="EP450I"/>
</dbReference>
<dbReference type="GO" id="GO:0016705">
    <property type="term" value="F:oxidoreductase activity, acting on paired donors, with incorporation or reduction of molecular oxygen"/>
    <property type="evidence" value="ECO:0007669"/>
    <property type="project" value="InterPro"/>
</dbReference>
<evidence type="ECO:0000256" key="8">
    <source>
        <dbReference type="SAM" id="Phobius"/>
    </source>
</evidence>
<evidence type="ECO:0000313" key="10">
    <source>
        <dbReference type="Proteomes" id="UP001408789"/>
    </source>
</evidence>
<accession>A0AAP0CN64</accession>
<dbReference type="SUPFAM" id="SSF48264">
    <property type="entry name" value="Cytochrome P450"/>
    <property type="match status" value="1"/>
</dbReference>
<dbReference type="Gene3D" id="1.10.630.10">
    <property type="entry name" value="Cytochrome P450"/>
    <property type="match status" value="1"/>
</dbReference>
<feature type="binding site" description="axial binding residue" evidence="6">
    <location>
        <position position="456"/>
    </location>
    <ligand>
        <name>heme</name>
        <dbReference type="ChEBI" id="CHEBI:30413"/>
    </ligand>
    <ligandPart>
        <name>Fe</name>
        <dbReference type="ChEBI" id="CHEBI:18248"/>
    </ligandPart>
</feature>
<proteinExistence type="inferred from homology"/>
<evidence type="ECO:0000256" key="1">
    <source>
        <dbReference type="ARBA" id="ARBA00001971"/>
    </source>
</evidence>
<dbReference type="AlphaFoldDB" id="A0AAP0CN64"/>
<evidence type="ECO:0000256" key="6">
    <source>
        <dbReference type="PIRSR" id="PIRSR602401-1"/>
    </source>
</evidence>
<keyword evidence="8" id="KW-0472">Membrane</keyword>
<keyword evidence="10" id="KW-1185">Reference proteome</keyword>
<keyword evidence="8" id="KW-0812">Transmembrane</keyword>
<reference evidence="9 10" key="1">
    <citation type="submission" date="2024-04" db="EMBL/GenBank/DDBJ databases">
        <title>The reference genome of an endangered Asteraceae, Deinandra increscens subsp. villosa, native to the Central Coast of California.</title>
        <authorList>
            <person name="Guilliams M."/>
            <person name="Hasenstab-Lehman K."/>
            <person name="Meyer R."/>
            <person name="Mcevoy S."/>
        </authorList>
    </citation>
    <scope>NUCLEOTIDE SEQUENCE [LARGE SCALE GENOMIC DNA]</scope>
    <source>
        <tissue evidence="9">Leaf</tissue>
    </source>
</reference>
<gene>
    <name evidence="9" type="ORF">SSX86_020580</name>
</gene>
<evidence type="ECO:0000313" key="9">
    <source>
        <dbReference type="EMBL" id="KAK9059876.1"/>
    </source>
</evidence>
<keyword evidence="8" id="KW-1133">Transmembrane helix</keyword>
<evidence type="ECO:0000256" key="7">
    <source>
        <dbReference type="RuleBase" id="RU000461"/>
    </source>
</evidence>
<evidence type="ECO:0000256" key="2">
    <source>
        <dbReference type="ARBA" id="ARBA00010617"/>
    </source>
</evidence>
<dbReference type="GO" id="GO:0004497">
    <property type="term" value="F:monooxygenase activity"/>
    <property type="evidence" value="ECO:0007669"/>
    <property type="project" value="UniProtKB-KW"/>
</dbReference>
<dbReference type="EMBL" id="JBCNJP010000020">
    <property type="protein sequence ID" value="KAK9059876.1"/>
    <property type="molecule type" value="Genomic_DNA"/>
</dbReference>
<keyword evidence="4 7" id="KW-0560">Oxidoreductase</keyword>
<organism evidence="9 10">
    <name type="scientific">Deinandra increscens subsp. villosa</name>
    <dbReference type="NCBI Taxonomy" id="3103831"/>
    <lineage>
        <taxon>Eukaryota</taxon>
        <taxon>Viridiplantae</taxon>
        <taxon>Streptophyta</taxon>
        <taxon>Embryophyta</taxon>
        <taxon>Tracheophyta</taxon>
        <taxon>Spermatophyta</taxon>
        <taxon>Magnoliopsida</taxon>
        <taxon>eudicotyledons</taxon>
        <taxon>Gunneridae</taxon>
        <taxon>Pentapetalae</taxon>
        <taxon>asterids</taxon>
        <taxon>campanulids</taxon>
        <taxon>Asterales</taxon>
        <taxon>Asteraceae</taxon>
        <taxon>Asteroideae</taxon>
        <taxon>Heliantheae alliance</taxon>
        <taxon>Madieae</taxon>
        <taxon>Madiinae</taxon>
        <taxon>Deinandra</taxon>
    </lineage>
</organism>
<sequence length="511" mass="58383">MAFLEYITIFLPIVLCFLIFISYIRQRHNSIIPTNWPVLGRIPAIVVNAHRLHEYGTNLLACTDGTILIKGPRFANMDMLCTSSPADIHYILSKNFPNYPKGDKFRQIFDILGEGVSNADGEIWEFHRRTLKALLNHPGFHSILKKNIWDKVEKGLLPVLDNNSRHGVDTDLQDIFHRFAFDIICESVFGDDPESMSLDFPYIPCEKALSHAEEAIFSRHIMPARLWKLQRLLGIGSEKKLSDAWNIIDQFIYQHIAKKQQESSNMNCEPLEENFVFLTALIREVKEQSVTSRDPDKFLRDILLNLIVAGRDTTSSTLSWFFYILAKNPVAEDKIREEIKTQLDNEEIGGKCNNMQALDLSKLVYLHGGLCEALRLFPAVPFQHKSPVQPDMLPSGHQVDGKTSIILCFYTMGRMESIWGKDCLEFKPERWFATGGGIEHQPSYKFPAFNAGPRSCLGKQMSFTQMKIVAATIIYHYHVELVEGHPVIPSDFVILEMKNGLIVRLTKRNEV</sequence>
<dbReference type="GO" id="GO:0020037">
    <property type="term" value="F:heme binding"/>
    <property type="evidence" value="ECO:0007669"/>
    <property type="project" value="InterPro"/>
</dbReference>
<dbReference type="CDD" id="cd11064">
    <property type="entry name" value="CYP86A"/>
    <property type="match status" value="1"/>
</dbReference>
<dbReference type="PROSITE" id="PS00086">
    <property type="entry name" value="CYTOCHROME_P450"/>
    <property type="match status" value="1"/>
</dbReference>
<evidence type="ECO:0000256" key="4">
    <source>
        <dbReference type="ARBA" id="ARBA00023002"/>
    </source>
</evidence>
<keyword evidence="3 6" id="KW-0479">Metal-binding</keyword>
<dbReference type="InterPro" id="IPR002401">
    <property type="entry name" value="Cyt_P450_E_grp-I"/>
</dbReference>
<evidence type="ECO:0000256" key="5">
    <source>
        <dbReference type="ARBA" id="ARBA00023004"/>
    </source>
</evidence>
<dbReference type="InterPro" id="IPR001128">
    <property type="entry name" value="Cyt_P450"/>
</dbReference>